<evidence type="ECO:0000313" key="2">
    <source>
        <dbReference type="Proteomes" id="UP000202259"/>
    </source>
</evidence>
<proteinExistence type="predicted"/>
<reference evidence="1 2" key="1">
    <citation type="submission" date="2017-08" db="EMBL/GenBank/DDBJ databases">
        <title>Complete genome of Colwellia sp. NB097-1, a psychrophile bacterium ioslated from Bering Sea.</title>
        <authorList>
            <person name="Chen X."/>
        </authorList>
    </citation>
    <scope>NUCLEOTIDE SEQUENCE [LARGE SCALE GENOMIC DNA]</scope>
    <source>
        <strain evidence="1 2">NB097-1</strain>
    </source>
</reference>
<organism evidence="1 2">
    <name type="scientific">Cognaticolwellia beringensis</name>
    <dbReference type="NCBI Taxonomy" id="1967665"/>
    <lineage>
        <taxon>Bacteria</taxon>
        <taxon>Pseudomonadati</taxon>
        <taxon>Pseudomonadota</taxon>
        <taxon>Gammaproteobacteria</taxon>
        <taxon>Alteromonadales</taxon>
        <taxon>Colwelliaceae</taxon>
        <taxon>Cognaticolwellia</taxon>
    </lineage>
</organism>
<accession>A0A222G7R0</accession>
<dbReference type="KEGG" id="cber:B5D82_07685"/>
<keyword evidence="2" id="KW-1185">Reference proteome</keyword>
<dbReference type="EMBL" id="CP020465">
    <property type="protein sequence ID" value="ASP47643.1"/>
    <property type="molecule type" value="Genomic_DNA"/>
</dbReference>
<sequence length="59" mass="6712">MSFKEAEEVEEVEKRIGLHERVTCEENYAGRAAVVAMTNDILKLVTRSAIPVLMHILNR</sequence>
<evidence type="ECO:0000313" key="1">
    <source>
        <dbReference type="EMBL" id="ASP47643.1"/>
    </source>
</evidence>
<dbReference type="Proteomes" id="UP000202259">
    <property type="component" value="Chromosome"/>
</dbReference>
<gene>
    <name evidence="1" type="ORF">B5D82_07685</name>
</gene>
<protein>
    <submittedName>
        <fullName evidence="1">Uncharacterized protein</fullName>
    </submittedName>
</protein>
<dbReference type="AlphaFoldDB" id="A0A222G7R0"/>
<name>A0A222G7R0_9GAMM</name>